<evidence type="ECO:0000313" key="3">
    <source>
        <dbReference type="EMBL" id="TWT36338.1"/>
    </source>
</evidence>
<dbReference type="Proteomes" id="UP000316714">
    <property type="component" value="Unassembled WGS sequence"/>
</dbReference>
<feature type="transmembrane region" description="Helical" evidence="2">
    <location>
        <begin position="17"/>
        <end position="37"/>
    </location>
</feature>
<organism evidence="3 4">
    <name type="scientific">Posidoniimonas corsicana</name>
    <dbReference type="NCBI Taxonomy" id="1938618"/>
    <lineage>
        <taxon>Bacteria</taxon>
        <taxon>Pseudomonadati</taxon>
        <taxon>Planctomycetota</taxon>
        <taxon>Planctomycetia</taxon>
        <taxon>Pirellulales</taxon>
        <taxon>Lacipirellulaceae</taxon>
        <taxon>Posidoniimonas</taxon>
    </lineage>
</organism>
<dbReference type="OrthoDB" id="291128at2"/>
<name>A0A5C5VCM3_9BACT</name>
<feature type="transmembrane region" description="Helical" evidence="2">
    <location>
        <begin position="150"/>
        <end position="167"/>
    </location>
</feature>
<evidence type="ECO:0000256" key="2">
    <source>
        <dbReference type="SAM" id="Phobius"/>
    </source>
</evidence>
<keyword evidence="2" id="KW-0472">Membrane</keyword>
<reference evidence="3 4" key="1">
    <citation type="submission" date="2019-02" db="EMBL/GenBank/DDBJ databases">
        <title>Deep-cultivation of Planctomycetes and their phenomic and genomic characterization uncovers novel biology.</title>
        <authorList>
            <person name="Wiegand S."/>
            <person name="Jogler M."/>
            <person name="Boedeker C."/>
            <person name="Pinto D."/>
            <person name="Vollmers J."/>
            <person name="Rivas-Marin E."/>
            <person name="Kohn T."/>
            <person name="Peeters S.H."/>
            <person name="Heuer A."/>
            <person name="Rast P."/>
            <person name="Oberbeckmann S."/>
            <person name="Bunk B."/>
            <person name="Jeske O."/>
            <person name="Meyerdierks A."/>
            <person name="Storesund J.E."/>
            <person name="Kallscheuer N."/>
            <person name="Luecker S."/>
            <person name="Lage O.M."/>
            <person name="Pohl T."/>
            <person name="Merkel B.J."/>
            <person name="Hornburger P."/>
            <person name="Mueller R.-W."/>
            <person name="Bruemmer F."/>
            <person name="Labrenz M."/>
            <person name="Spormann A.M."/>
            <person name="Op Den Camp H."/>
            <person name="Overmann J."/>
            <person name="Amann R."/>
            <person name="Jetten M.S.M."/>
            <person name="Mascher T."/>
            <person name="Medema M.H."/>
            <person name="Devos D.P."/>
            <person name="Kaster A.-K."/>
            <person name="Ovreas L."/>
            <person name="Rohde M."/>
            <person name="Galperin M.Y."/>
            <person name="Jogler C."/>
        </authorList>
    </citation>
    <scope>NUCLEOTIDE SEQUENCE [LARGE SCALE GENOMIC DNA]</scope>
    <source>
        <strain evidence="3 4">KOR34</strain>
    </source>
</reference>
<comment type="caution">
    <text evidence="3">The sequence shown here is derived from an EMBL/GenBank/DDBJ whole genome shotgun (WGS) entry which is preliminary data.</text>
</comment>
<dbReference type="AlphaFoldDB" id="A0A5C5VCM3"/>
<feature type="compositionally biased region" description="Pro residues" evidence="1">
    <location>
        <begin position="225"/>
        <end position="234"/>
    </location>
</feature>
<keyword evidence="2" id="KW-1133">Transmembrane helix</keyword>
<feature type="transmembrane region" description="Helical" evidence="2">
    <location>
        <begin position="117"/>
        <end position="138"/>
    </location>
</feature>
<evidence type="ECO:0000256" key="1">
    <source>
        <dbReference type="SAM" id="MobiDB-lite"/>
    </source>
</evidence>
<feature type="transmembrane region" description="Helical" evidence="2">
    <location>
        <begin position="49"/>
        <end position="71"/>
    </location>
</feature>
<accession>A0A5C5VCM3</accession>
<proteinExistence type="predicted"/>
<feature type="region of interest" description="Disordered" evidence="1">
    <location>
        <begin position="207"/>
        <end position="248"/>
    </location>
</feature>
<feature type="transmembrane region" description="Helical" evidence="2">
    <location>
        <begin position="173"/>
        <end position="191"/>
    </location>
</feature>
<keyword evidence="4" id="KW-1185">Reference proteome</keyword>
<sequence length="248" mass="25813">MRAGRTVTVYVPTLAEWSLGMICLSVAFAITSHGGVLGHGRPNCVSARVVHDGLVAGCLSLNGAGVVFVGAEVDSGYWSPAASWTERADGHWCGFAVPPFGGLHQPGGINLHVSTRAASWECSYVVTALIWIAVWLMARRGACFGVKQSLVATSVVAVVFAMIGAGVALPLVLLLHLSTATLLVAVAIRLARYALAQMNLPWPLGVNGQDGGAAPPSSNREPPDRPQPPPPNDAAPPSSRLPESVQVD</sequence>
<dbReference type="EMBL" id="SIHJ01000001">
    <property type="protein sequence ID" value="TWT36338.1"/>
    <property type="molecule type" value="Genomic_DNA"/>
</dbReference>
<gene>
    <name evidence="3" type="ORF">KOR34_12430</name>
</gene>
<protein>
    <submittedName>
        <fullName evidence="3">Uncharacterized protein</fullName>
    </submittedName>
</protein>
<keyword evidence="2" id="KW-0812">Transmembrane</keyword>
<evidence type="ECO:0000313" key="4">
    <source>
        <dbReference type="Proteomes" id="UP000316714"/>
    </source>
</evidence>
<dbReference type="RefSeq" id="WP_146563165.1">
    <property type="nucleotide sequence ID" value="NZ_SIHJ01000001.1"/>
</dbReference>